<reference evidence="2" key="1">
    <citation type="submission" date="2020-12" db="UniProtKB">
        <authorList>
            <consortium name="WormBaseParasite"/>
        </authorList>
    </citation>
    <scope>IDENTIFICATION</scope>
    <source>
        <strain evidence="2">MHco3</strain>
    </source>
</reference>
<accession>A0A7I4YAV1</accession>
<dbReference type="WBParaSite" id="HCON_00068650-00001">
    <property type="protein sequence ID" value="HCON_00068650-00001"/>
    <property type="gene ID" value="HCON_00068650"/>
</dbReference>
<evidence type="ECO:0000313" key="2">
    <source>
        <dbReference type="WBParaSite" id="HCON_00068650-00001"/>
    </source>
</evidence>
<organism evidence="1 2">
    <name type="scientific">Haemonchus contortus</name>
    <name type="common">Barber pole worm</name>
    <dbReference type="NCBI Taxonomy" id="6289"/>
    <lineage>
        <taxon>Eukaryota</taxon>
        <taxon>Metazoa</taxon>
        <taxon>Ecdysozoa</taxon>
        <taxon>Nematoda</taxon>
        <taxon>Chromadorea</taxon>
        <taxon>Rhabditida</taxon>
        <taxon>Rhabditina</taxon>
        <taxon>Rhabditomorpha</taxon>
        <taxon>Strongyloidea</taxon>
        <taxon>Trichostrongylidae</taxon>
        <taxon>Haemonchus</taxon>
    </lineage>
</organism>
<sequence>KRSFRPGIRNTEYFHVAWIVHGNAEQVALTFDRSLAKTLREASESRSLLRSEYSLVRERAYPGEWAAFSDRNSVGVLLLMKSLHRENSFGYSCDVVFLRQVRE</sequence>
<protein>
    <submittedName>
        <fullName evidence="2">DUF3293 domain-containing protein</fullName>
    </submittedName>
</protein>
<proteinExistence type="predicted"/>
<dbReference type="Proteomes" id="UP000025227">
    <property type="component" value="Unplaced"/>
</dbReference>
<name>A0A7I4YAV1_HAECO</name>
<evidence type="ECO:0000313" key="1">
    <source>
        <dbReference type="Proteomes" id="UP000025227"/>
    </source>
</evidence>
<dbReference type="AlphaFoldDB" id="A0A7I4YAV1"/>
<keyword evidence="1" id="KW-1185">Reference proteome</keyword>